<name>A0A1X7VX60_AMPQE</name>
<dbReference type="EnsemblMetazoa" id="Aqu2.1.44476_001">
    <property type="protein sequence ID" value="Aqu2.1.44476_001"/>
    <property type="gene ID" value="Aqu2.1.44476"/>
</dbReference>
<dbReference type="InParanoid" id="A0A1X7VX60"/>
<sequence length="66" mass="7437">MNGVHFENISYHSKCNAASSILLKSVLRHRSHKVSLLMRASNSIRKLKLNSVSNFGEQCHTKNSEP</sequence>
<accession>A0A1X7VX60</accession>
<dbReference type="AlphaFoldDB" id="A0A1X7VX60"/>
<evidence type="ECO:0000313" key="1">
    <source>
        <dbReference type="EnsemblMetazoa" id="Aqu2.1.44476_001"/>
    </source>
</evidence>
<proteinExistence type="predicted"/>
<organism evidence="1">
    <name type="scientific">Amphimedon queenslandica</name>
    <name type="common">Sponge</name>
    <dbReference type="NCBI Taxonomy" id="400682"/>
    <lineage>
        <taxon>Eukaryota</taxon>
        <taxon>Metazoa</taxon>
        <taxon>Porifera</taxon>
        <taxon>Demospongiae</taxon>
        <taxon>Heteroscleromorpha</taxon>
        <taxon>Haplosclerida</taxon>
        <taxon>Niphatidae</taxon>
        <taxon>Amphimedon</taxon>
    </lineage>
</organism>
<protein>
    <submittedName>
        <fullName evidence="1">Uncharacterized protein</fullName>
    </submittedName>
</protein>
<reference evidence="1" key="1">
    <citation type="submission" date="2017-05" db="UniProtKB">
        <authorList>
            <consortium name="EnsemblMetazoa"/>
        </authorList>
    </citation>
    <scope>IDENTIFICATION</scope>
</reference>